<dbReference type="Proteomes" id="UP000823749">
    <property type="component" value="Chromosome 1"/>
</dbReference>
<evidence type="ECO:0008006" key="6">
    <source>
        <dbReference type="Google" id="ProtNLM"/>
    </source>
</evidence>
<sequence>METMEMMQPELYQPSWSYHNTFDSPFHELYFPGLDMDTDTENCEFPYYFLSESEHSPEFSTSIQFISSMYHGESSLEPHLANREDSGITFNEKLSIDEVEGFFNWMESDNGSSSQEFCIIEESVDVSSIRCPLVFPQEDMEVDDEVSIPHLLKAYGEAMENRNKELEEVILKRLEEKANPRGGAAQRLAYYLIKSLDQNLDYLTHEASKNYVLAFTAFYEIFPYGRFAHVFATSSILEALPDDAEQICIVDFDMGEGVQWPPLIEALAKQRQRVTRIISLKSDDSKSVHPLQRFEKTKEQLCKHAFSCGLKLKIDEIDLEGLVSEIKKMTKFGGREFLAFNCMVGLPHMGRQKSSRHVSQFLKIAQESIYTGDGTRNWGVITYGDGTRVEERRSDGYGFGSFFEGQLGHVTALLQSMECQMPMQLKEARIAMEYLFVTPYVSSFSSSEKWEERDCRGGLPSKIGLNARRVSTDIVSEAKELVRDGDDIDMENCEFSSSFFSNGEGLAEFQIHSYSSHLCIMRFFNWAESENCSPSQEFFTIEESVDVSSAKQPFSHGKIWNSMMKVAQRLVSYSNLIQTLDEHFNYLTQDTSKNCEAAFRTIYQIFPYRRFSHFIANSSILEALTEDVEKVCIVDLDCLTRAKEFNGIP</sequence>
<keyword evidence="1" id="KW-0805">Transcription regulation</keyword>
<comment type="similarity">
    <text evidence="3">Belongs to the GRAS family.</text>
</comment>
<evidence type="ECO:0000256" key="1">
    <source>
        <dbReference type="ARBA" id="ARBA00023015"/>
    </source>
</evidence>
<feature type="region of interest" description="SAW" evidence="3">
    <location>
        <begin position="445"/>
        <end position="515"/>
    </location>
</feature>
<dbReference type="EMBL" id="JACTNZ010000001">
    <property type="protein sequence ID" value="KAG5567039.1"/>
    <property type="molecule type" value="Genomic_DNA"/>
</dbReference>
<keyword evidence="5" id="KW-1185">Reference proteome</keyword>
<accession>A0AAV6LSL6</accession>
<organism evidence="4 5">
    <name type="scientific">Rhododendron griersonianum</name>
    <dbReference type="NCBI Taxonomy" id="479676"/>
    <lineage>
        <taxon>Eukaryota</taxon>
        <taxon>Viridiplantae</taxon>
        <taxon>Streptophyta</taxon>
        <taxon>Embryophyta</taxon>
        <taxon>Tracheophyta</taxon>
        <taxon>Spermatophyta</taxon>
        <taxon>Magnoliopsida</taxon>
        <taxon>eudicotyledons</taxon>
        <taxon>Gunneridae</taxon>
        <taxon>Pentapetalae</taxon>
        <taxon>asterids</taxon>
        <taxon>Ericales</taxon>
        <taxon>Ericaceae</taxon>
        <taxon>Ericoideae</taxon>
        <taxon>Rhodoreae</taxon>
        <taxon>Rhododendron</taxon>
    </lineage>
</organism>
<evidence type="ECO:0000256" key="3">
    <source>
        <dbReference type="PROSITE-ProRule" id="PRU01191"/>
    </source>
</evidence>
<comment type="caution">
    <text evidence="3">Lacks conserved residue(s) required for the propagation of feature annotation.</text>
</comment>
<feature type="region of interest" description="Leucine repeat II (LRII)" evidence="3">
    <location>
        <begin position="296"/>
        <end position="328"/>
    </location>
</feature>
<evidence type="ECO:0000313" key="5">
    <source>
        <dbReference type="Proteomes" id="UP000823749"/>
    </source>
</evidence>
<name>A0AAV6LSL6_9ERIC</name>
<dbReference type="InterPro" id="IPR005202">
    <property type="entry name" value="TF_GRAS"/>
</dbReference>
<keyword evidence="2" id="KW-0804">Transcription</keyword>
<feature type="region of interest" description="VHIID" evidence="3">
    <location>
        <begin position="215"/>
        <end position="280"/>
    </location>
</feature>
<evidence type="ECO:0000256" key="2">
    <source>
        <dbReference type="ARBA" id="ARBA00023163"/>
    </source>
</evidence>
<reference evidence="4" key="1">
    <citation type="submission" date="2020-08" db="EMBL/GenBank/DDBJ databases">
        <title>Plant Genome Project.</title>
        <authorList>
            <person name="Zhang R.-G."/>
        </authorList>
    </citation>
    <scope>NUCLEOTIDE SEQUENCE</scope>
    <source>
        <strain evidence="4">WSP0</strain>
        <tissue evidence="4">Leaf</tissue>
    </source>
</reference>
<dbReference type="Pfam" id="PF03514">
    <property type="entry name" value="GRAS"/>
    <property type="match status" value="2"/>
</dbReference>
<gene>
    <name evidence="4" type="ORF">RHGRI_002567</name>
</gene>
<dbReference type="PANTHER" id="PTHR31636">
    <property type="entry name" value="OSJNBA0084A10.13 PROTEIN-RELATED"/>
    <property type="match status" value="1"/>
</dbReference>
<dbReference type="PROSITE" id="PS50985">
    <property type="entry name" value="GRAS"/>
    <property type="match status" value="1"/>
</dbReference>
<evidence type="ECO:0000313" key="4">
    <source>
        <dbReference type="EMBL" id="KAG5567039.1"/>
    </source>
</evidence>
<comment type="caution">
    <text evidence="4">The sequence shown here is derived from an EMBL/GenBank/DDBJ whole genome shotgun (WGS) entry which is preliminary data.</text>
</comment>
<protein>
    <recommendedName>
        <fullName evidence="6">Nodulation-signaling pathway 2 protein</fullName>
    </recommendedName>
</protein>
<proteinExistence type="inferred from homology"/>
<dbReference type="AlphaFoldDB" id="A0AAV6LSL6"/>